<evidence type="ECO:0000313" key="10">
    <source>
        <dbReference type="EMBL" id="KAG6922744.1"/>
    </source>
</evidence>
<feature type="non-terminal residue" evidence="10">
    <location>
        <position position="168"/>
    </location>
</feature>
<keyword evidence="6 9" id="KW-1133">Transmembrane helix</keyword>
<evidence type="ECO:0000256" key="2">
    <source>
        <dbReference type="ARBA" id="ARBA00009607"/>
    </source>
</evidence>
<evidence type="ECO:0000256" key="7">
    <source>
        <dbReference type="ARBA" id="ARBA00023136"/>
    </source>
</evidence>
<dbReference type="PANTHER" id="PTHR16318">
    <property type="entry name" value="GAMMA-SECRETASE SUBUNIT PEN-2"/>
    <property type="match status" value="1"/>
</dbReference>
<dbReference type="EMBL" id="JAHGAV010001162">
    <property type="protein sequence ID" value="KAG6922744.1"/>
    <property type="molecule type" value="Genomic_DNA"/>
</dbReference>
<dbReference type="AlphaFoldDB" id="A0A8T1S2D1"/>
<evidence type="ECO:0000256" key="5">
    <source>
        <dbReference type="ARBA" id="ARBA00022976"/>
    </source>
</evidence>
<reference evidence="10 11" key="1">
    <citation type="journal article" date="2020" name="G3 (Bethesda)">
        <title>Draft Genome of the Common Snapping Turtle, Chelydra serpentina, a Model for Phenotypic Plasticity in Reptiles.</title>
        <authorList>
            <person name="Das D."/>
            <person name="Singh S.K."/>
            <person name="Bierstedt J."/>
            <person name="Erickson A."/>
            <person name="Galli G.L.J."/>
            <person name="Crossley D.A. 2nd"/>
            <person name="Rhen T."/>
        </authorList>
    </citation>
    <scope>NUCLEOTIDE SEQUENCE [LARGE SCALE GENOMIC DNA]</scope>
    <source>
        <strain evidence="10">KW</strain>
    </source>
</reference>
<dbReference type="Pfam" id="PF10251">
    <property type="entry name" value="PEN-2"/>
    <property type="match status" value="1"/>
</dbReference>
<feature type="transmembrane region" description="Helical" evidence="9">
    <location>
        <begin position="123"/>
        <end position="145"/>
    </location>
</feature>
<evidence type="ECO:0000256" key="8">
    <source>
        <dbReference type="SAM" id="MobiDB-lite"/>
    </source>
</evidence>
<evidence type="ECO:0000256" key="1">
    <source>
        <dbReference type="ARBA" id="ARBA00004205"/>
    </source>
</evidence>
<dbReference type="GO" id="GO:0007219">
    <property type="term" value="P:Notch signaling pathway"/>
    <property type="evidence" value="ECO:0007669"/>
    <property type="project" value="UniProtKB-KW"/>
</dbReference>
<feature type="region of interest" description="Disordered" evidence="8">
    <location>
        <begin position="1"/>
        <end position="34"/>
    </location>
</feature>
<dbReference type="Proteomes" id="UP000765507">
    <property type="component" value="Unassembled WGS sequence"/>
</dbReference>
<comment type="caution">
    <text evidence="10">The sequence shown here is derived from an EMBL/GenBank/DDBJ whole genome shotgun (WGS) entry which is preliminary data.</text>
</comment>
<keyword evidence="5" id="KW-0914">Notch signaling pathway</keyword>
<dbReference type="GO" id="GO:0032580">
    <property type="term" value="C:Golgi cisterna membrane"/>
    <property type="evidence" value="ECO:0007669"/>
    <property type="project" value="UniProtKB-SubCell"/>
</dbReference>
<keyword evidence="4 9" id="KW-0812">Transmembrane</keyword>
<keyword evidence="11" id="KW-1185">Reference proteome</keyword>
<gene>
    <name evidence="10" type="primary">PSENEN</name>
    <name evidence="10" type="ORF">G0U57_001129</name>
</gene>
<name>A0A8T1S2D1_CHESE</name>
<dbReference type="GO" id="GO:0070765">
    <property type="term" value="C:gamma-secretase complex"/>
    <property type="evidence" value="ECO:0007669"/>
    <property type="project" value="TreeGrafter"/>
</dbReference>
<evidence type="ECO:0000256" key="6">
    <source>
        <dbReference type="ARBA" id="ARBA00022989"/>
    </source>
</evidence>
<protein>
    <recommendedName>
        <fullName evidence="3">Gamma-secretase subunit PEN-2</fullName>
    </recommendedName>
</protein>
<comment type="similarity">
    <text evidence="2">Belongs to the PEN-2 family.</text>
</comment>
<evidence type="ECO:0000256" key="4">
    <source>
        <dbReference type="ARBA" id="ARBA00022692"/>
    </source>
</evidence>
<dbReference type="PANTHER" id="PTHR16318:SF0">
    <property type="entry name" value="GAMMA-SECRETASE SUBUNIT PEN-2"/>
    <property type="match status" value="1"/>
</dbReference>
<dbReference type="OrthoDB" id="524898at2759"/>
<organism evidence="10 11">
    <name type="scientific">Chelydra serpentina</name>
    <name type="common">Snapping turtle</name>
    <name type="synonym">Testudo serpentina</name>
    <dbReference type="NCBI Taxonomy" id="8475"/>
    <lineage>
        <taxon>Eukaryota</taxon>
        <taxon>Metazoa</taxon>
        <taxon>Chordata</taxon>
        <taxon>Craniata</taxon>
        <taxon>Vertebrata</taxon>
        <taxon>Euteleostomi</taxon>
        <taxon>Archelosauria</taxon>
        <taxon>Testudinata</taxon>
        <taxon>Testudines</taxon>
        <taxon>Cryptodira</taxon>
        <taxon>Durocryptodira</taxon>
        <taxon>Americhelydia</taxon>
        <taxon>Chelydroidea</taxon>
        <taxon>Chelydridae</taxon>
        <taxon>Chelydra</taxon>
    </lineage>
</organism>
<accession>A0A8T1S2D1</accession>
<evidence type="ECO:0000256" key="9">
    <source>
        <dbReference type="SAM" id="Phobius"/>
    </source>
</evidence>
<evidence type="ECO:0000313" key="11">
    <source>
        <dbReference type="Proteomes" id="UP000765507"/>
    </source>
</evidence>
<sequence>LRKSGKCLGGGSQVPSSPVRGASRGRGRSGLPPGGGCNGLLSGVRGVWAPRLTPLLLPPAARGAGASMNLERVPNEEKLNLCRKYYLGGFALLPFLWLVNVLWFCREAFLAPAYTEQPQIKSYVQRSALGLLFWVVVLTTWVTIFQTHRARWGELGDYLSFTIPLGIP</sequence>
<feature type="transmembrane region" description="Helical" evidence="9">
    <location>
        <begin position="85"/>
        <end position="103"/>
    </location>
</feature>
<keyword evidence="7 9" id="KW-0472">Membrane</keyword>
<dbReference type="InterPro" id="IPR019379">
    <property type="entry name" value="Gamma_Secretase_Asp_P_PEN2"/>
</dbReference>
<comment type="subcellular location">
    <subcellularLocation>
        <location evidence="1">Golgi apparatus</location>
        <location evidence="1">Golgi stack membrane</location>
        <topology evidence="1">Multi-pass membrane protein</topology>
    </subcellularLocation>
</comment>
<evidence type="ECO:0000256" key="3">
    <source>
        <dbReference type="ARBA" id="ARBA00018306"/>
    </source>
</evidence>
<dbReference type="GO" id="GO:0007220">
    <property type="term" value="P:Notch receptor processing"/>
    <property type="evidence" value="ECO:0007669"/>
    <property type="project" value="TreeGrafter"/>
</dbReference>
<proteinExistence type="inferred from homology"/>